<dbReference type="HOGENOM" id="CLU_699402_0_0_1"/>
<feature type="compositionally biased region" description="Polar residues" evidence="2">
    <location>
        <begin position="115"/>
        <end position="131"/>
    </location>
</feature>
<reference evidence="4 5" key="1">
    <citation type="journal article" date="2007" name="Science">
        <title>Sea anemone genome reveals ancestral eumetazoan gene repertoire and genomic organization.</title>
        <authorList>
            <person name="Putnam N.H."/>
            <person name="Srivastava M."/>
            <person name="Hellsten U."/>
            <person name="Dirks B."/>
            <person name="Chapman J."/>
            <person name="Salamov A."/>
            <person name="Terry A."/>
            <person name="Shapiro H."/>
            <person name="Lindquist E."/>
            <person name="Kapitonov V.V."/>
            <person name="Jurka J."/>
            <person name="Genikhovich G."/>
            <person name="Grigoriev I.V."/>
            <person name="Lucas S.M."/>
            <person name="Steele R.E."/>
            <person name="Finnerty J.R."/>
            <person name="Technau U."/>
            <person name="Martindale M.Q."/>
            <person name="Rokhsar D.S."/>
        </authorList>
    </citation>
    <scope>NUCLEOTIDE SEQUENCE [LARGE SCALE GENOMIC DNA]</scope>
    <source>
        <strain evidence="5">CH2 X CH6</strain>
    </source>
</reference>
<evidence type="ECO:0000256" key="1">
    <source>
        <dbReference type="ARBA" id="ARBA00023254"/>
    </source>
</evidence>
<dbReference type="Proteomes" id="UP000001593">
    <property type="component" value="Unassembled WGS sequence"/>
</dbReference>
<evidence type="ECO:0000313" key="4">
    <source>
        <dbReference type="EMBL" id="EDO46213.1"/>
    </source>
</evidence>
<keyword evidence="3" id="KW-1133">Transmembrane helix</keyword>
<dbReference type="PhylomeDB" id="A7RQR5"/>
<sequence length="395" mass="43675">SPEKCRKCENSCKAIVLTSQMKPEVEEHFVDLATLINKQHKKLLQVYEFQKSHWRQISKCHEKQVRKDHEFEEEGGQESKDFSKEKCLRLKAGKGEVQELRKENSQLKQLLSEIQHASPSGSTGKMPSPGTTLKRGHGNAASPYGSYSKSATSTPKSDIHLPQNWQVPRTPAGPSRLVVRTPPSNGMIGTPRRLPFPSLRQRPGSAGNTPGTMNRTANTPGSQEAITPSIFKASGTPGNFSPMSLGSPSSTHARVSTPQFISCSQTSINSGMGACLNRRQSPSGSQYRNSSPSTGSLISVVVMALYLVLLWSYIWFELVWLWSNIWCGYVLIFGVVMVLYLALLCSYIWFCCGLISGVVVVLYLVLLWSYIWRCCDLISGVVVVLYLVRAGVVMV</sequence>
<keyword evidence="3" id="KW-0472">Membrane</keyword>
<dbReference type="GO" id="GO:0000795">
    <property type="term" value="C:synaptonemal complex"/>
    <property type="evidence" value="ECO:0000318"/>
    <property type="project" value="GO_Central"/>
</dbReference>
<dbReference type="InParanoid" id="A7RQR5"/>
<dbReference type="OMA" id="ENPETCK"/>
<organism evidence="4 5">
    <name type="scientific">Nematostella vectensis</name>
    <name type="common">Starlet sea anemone</name>
    <dbReference type="NCBI Taxonomy" id="45351"/>
    <lineage>
        <taxon>Eukaryota</taxon>
        <taxon>Metazoa</taxon>
        <taxon>Cnidaria</taxon>
        <taxon>Anthozoa</taxon>
        <taxon>Hexacorallia</taxon>
        <taxon>Actiniaria</taxon>
        <taxon>Edwardsiidae</taxon>
        <taxon>Nematostella</taxon>
    </lineage>
</organism>
<proteinExistence type="predicted"/>
<dbReference type="EMBL" id="DS469529">
    <property type="protein sequence ID" value="EDO46213.1"/>
    <property type="molecule type" value="Genomic_DNA"/>
</dbReference>
<feature type="transmembrane region" description="Helical" evidence="3">
    <location>
        <begin position="347"/>
        <end position="371"/>
    </location>
</feature>
<accession>A7RQR5</accession>
<feature type="non-terminal residue" evidence="4">
    <location>
        <position position="395"/>
    </location>
</feature>
<evidence type="ECO:0000313" key="5">
    <source>
        <dbReference type="Proteomes" id="UP000001593"/>
    </source>
</evidence>
<keyword evidence="5" id="KW-1185">Reference proteome</keyword>
<evidence type="ECO:0000256" key="2">
    <source>
        <dbReference type="SAM" id="MobiDB-lite"/>
    </source>
</evidence>
<dbReference type="PANTHER" id="PTHR22663">
    <property type="entry name" value="RING FINGER PROTEIN NARYA-RELATED"/>
    <property type="match status" value="1"/>
</dbReference>
<dbReference type="GO" id="GO:0007131">
    <property type="term" value="P:reciprocal meiotic recombination"/>
    <property type="evidence" value="ECO:0007669"/>
    <property type="project" value="InterPro"/>
</dbReference>
<dbReference type="GO" id="GO:0019789">
    <property type="term" value="F:SUMO transferase activity"/>
    <property type="evidence" value="ECO:0000318"/>
    <property type="project" value="GO_Central"/>
</dbReference>
<keyword evidence="1" id="KW-0469">Meiosis</keyword>
<feature type="transmembrane region" description="Helical" evidence="3">
    <location>
        <begin position="320"/>
        <end position="340"/>
    </location>
</feature>
<name>A7RQR5_NEMVE</name>
<protein>
    <submittedName>
        <fullName evidence="4">Uncharacterized protein</fullName>
    </submittedName>
</protein>
<keyword evidence="3" id="KW-0812">Transmembrane</keyword>
<dbReference type="PANTHER" id="PTHR22663:SF17">
    <property type="entry name" value="RING FINGER PROTEIN NARYA-RELATED"/>
    <property type="match status" value="1"/>
</dbReference>
<feature type="region of interest" description="Disordered" evidence="2">
    <location>
        <begin position="114"/>
        <end position="223"/>
    </location>
</feature>
<dbReference type="InterPro" id="IPR042123">
    <property type="entry name" value="Zip3/RNF212-like"/>
</dbReference>
<dbReference type="STRING" id="45351.A7RQR5"/>
<feature type="compositionally biased region" description="Polar residues" evidence="2">
    <location>
        <begin position="206"/>
        <end position="223"/>
    </location>
</feature>
<feature type="transmembrane region" description="Helical" evidence="3">
    <location>
        <begin position="377"/>
        <end position="394"/>
    </location>
</feature>
<dbReference type="AlphaFoldDB" id="A7RQR5"/>
<feature type="compositionally biased region" description="Polar residues" evidence="2">
    <location>
        <begin position="145"/>
        <end position="156"/>
    </location>
</feature>
<feature type="transmembrane region" description="Helical" evidence="3">
    <location>
        <begin position="295"/>
        <end position="314"/>
    </location>
</feature>
<dbReference type="GO" id="GO:0007129">
    <property type="term" value="P:homologous chromosome pairing at meiosis"/>
    <property type="evidence" value="ECO:0000318"/>
    <property type="project" value="GO_Central"/>
</dbReference>
<evidence type="ECO:0000256" key="3">
    <source>
        <dbReference type="SAM" id="Phobius"/>
    </source>
</evidence>
<gene>
    <name evidence="4" type="ORF">NEMVEDRAFT_v1g200701</name>
</gene>